<evidence type="ECO:0000313" key="3">
    <source>
        <dbReference type="Proteomes" id="UP000242317"/>
    </source>
</evidence>
<dbReference type="Proteomes" id="UP000242317">
    <property type="component" value="Unassembled WGS sequence"/>
</dbReference>
<feature type="transmembrane region" description="Helical" evidence="1">
    <location>
        <begin position="12"/>
        <end position="34"/>
    </location>
</feature>
<keyword evidence="1" id="KW-0472">Membrane</keyword>
<feature type="transmembrane region" description="Helical" evidence="1">
    <location>
        <begin position="162"/>
        <end position="186"/>
    </location>
</feature>
<feature type="transmembrane region" description="Helical" evidence="1">
    <location>
        <begin position="46"/>
        <end position="66"/>
    </location>
</feature>
<keyword evidence="1" id="KW-0812">Transmembrane</keyword>
<feature type="transmembrane region" description="Helical" evidence="1">
    <location>
        <begin position="241"/>
        <end position="262"/>
    </location>
</feature>
<evidence type="ECO:0000313" key="2">
    <source>
        <dbReference type="EMBL" id="SDC12142.1"/>
    </source>
</evidence>
<evidence type="ECO:0000256" key="1">
    <source>
        <dbReference type="SAM" id="Phobius"/>
    </source>
</evidence>
<protein>
    <submittedName>
        <fullName evidence="2">Uncharacterized membrane protein YoaT, DUF817 family</fullName>
    </submittedName>
</protein>
<feature type="transmembrane region" description="Helical" evidence="1">
    <location>
        <begin position="107"/>
        <end position="127"/>
    </location>
</feature>
<organism evidence="2 3">
    <name type="scientific">Acinetobacter marinus</name>
    <dbReference type="NCBI Taxonomy" id="281375"/>
    <lineage>
        <taxon>Bacteria</taxon>
        <taxon>Pseudomonadati</taxon>
        <taxon>Pseudomonadota</taxon>
        <taxon>Gammaproteobacteria</taxon>
        <taxon>Moraxellales</taxon>
        <taxon>Moraxellaceae</taxon>
        <taxon>Acinetobacter</taxon>
    </lineage>
</organism>
<keyword evidence="1" id="KW-1133">Transmembrane helix</keyword>
<proteinExistence type="predicted"/>
<dbReference type="InterPro" id="IPR008535">
    <property type="entry name" value="DUF817"/>
</dbReference>
<dbReference type="AlphaFoldDB" id="A0A1G6J000"/>
<reference evidence="3" key="1">
    <citation type="submission" date="2016-09" db="EMBL/GenBank/DDBJ databases">
        <authorList>
            <person name="Varghese N."/>
            <person name="Submissions S."/>
        </authorList>
    </citation>
    <scope>NUCLEOTIDE SEQUENCE [LARGE SCALE GENOMIC DNA]</scope>
    <source>
        <strain evidence="3">ANC 3699</strain>
    </source>
</reference>
<dbReference type="EMBL" id="FMYK01000003">
    <property type="protein sequence ID" value="SDC12142.1"/>
    <property type="molecule type" value="Genomic_DNA"/>
</dbReference>
<sequence length="274" mass="31871">MEIIVNGAKLVIEFVAKAVWAALFGILLLFAFVVTAPMGHESFYGLYRYDYLLIFAVLVQIFLLYFKLESWSEAKVIALFHVMAMGMELFLTHPAIASWQYPQPAVFKLYTVPLFAGFMYSAVGSFFARSLRLFQVHIVNLPSFALMLTLAVVSYINFMSKFFIADIRLLLFFISIVLFYKTWVYFKIQQHVFKLPMLVIFLCLAFLIWIAENISTFYQIWLYPSQVDAWHMVGWGKLGSWYLLLLLSVVLVLRILGAVKILSNQQRIWQLKHH</sequence>
<name>A0A1G6J000_9GAMM</name>
<feature type="transmembrane region" description="Helical" evidence="1">
    <location>
        <begin position="198"/>
        <end position="221"/>
    </location>
</feature>
<keyword evidence="3" id="KW-1185">Reference proteome</keyword>
<gene>
    <name evidence="2" type="ORF">SAMN05421749_103197</name>
</gene>
<feature type="transmembrane region" description="Helical" evidence="1">
    <location>
        <begin position="78"/>
        <end position="101"/>
    </location>
</feature>
<accession>A0A1G6J000</accession>
<dbReference type="OrthoDB" id="1550598at2"/>
<dbReference type="Pfam" id="PF05675">
    <property type="entry name" value="DUF817"/>
    <property type="match status" value="1"/>
</dbReference>
<dbReference type="RefSeq" id="WP_092617966.1">
    <property type="nucleotide sequence ID" value="NZ_FMYK01000003.1"/>
</dbReference>
<feature type="transmembrane region" description="Helical" evidence="1">
    <location>
        <begin position="139"/>
        <end position="156"/>
    </location>
</feature>
<dbReference type="PIRSF" id="PIRSF009141">
    <property type="entry name" value="UCP009141"/>
    <property type="match status" value="1"/>
</dbReference>